<dbReference type="Pfam" id="PF00091">
    <property type="entry name" value="Tubulin"/>
    <property type="match status" value="1"/>
</dbReference>
<dbReference type="Gene3D" id="3.40.50.1440">
    <property type="entry name" value="Tubulin/FtsZ, GTPase domain"/>
    <property type="match status" value="1"/>
</dbReference>
<keyword evidence="4 8" id="KW-0493">Microtubule</keyword>
<feature type="domain" description="Tubulin/FtsZ GTPase" evidence="9">
    <location>
        <begin position="50"/>
        <end position="249"/>
    </location>
</feature>
<name>A0A7R9BGZ7_9CRUS</name>
<sequence length="465" mass="52088">MPCELITLQLGQCGNQVGFEFWKKLCREHAITPDGILLPQASESKALDRKDVFFYQADDNHYIPRAVLLDLEPRVINSIMYSEYQKLYNKENVFLPAEGGGAGNNWAAGYGLGEKSYEAIFEILDREAEGSDNLEGFFVCHSIAGGTGSGMGSFVLEKLNDHFPKKLVKTYSVFPSQDESSDVVVQPYNSILTLRRLAENADCVTVLDNLALNKIAEDRLHILNPTFVHINNMVSTIMSASTATLRYPSFMNNDLNELIAPLAPLPLLHFLMTGYTPLFGETEEGVSRKTTVLDVLRRLLQPKNMMVSTSKSKNSRVEHCYISAMAIIQGDIDHSQVHKSLNRIREKKMAKFIPWGPAGLQVSVSRRSPFVESTNRVSGLMLANNSSIVSLFERTLQQFDKLMNKQAFLDQFKRQAVFEDNLSEFTESREVVQKLVNEYIAATSADYLTPVTDPADDYLLKQAGS</sequence>
<dbReference type="FunFam" id="1.10.287.600:FF:000004">
    <property type="entry name" value="Tubulin gamma chain"/>
    <property type="match status" value="1"/>
</dbReference>
<dbReference type="SUPFAM" id="SSF52490">
    <property type="entry name" value="Tubulin nucleotide-binding domain-like"/>
    <property type="match status" value="1"/>
</dbReference>
<evidence type="ECO:0000256" key="7">
    <source>
        <dbReference type="ARBA" id="ARBA00023212"/>
    </source>
</evidence>
<dbReference type="GO" id="GO:0000280">
    <property type="term" value="P:nuclear division"/>
    <property type="evidence" value="ECO:0007669"/>
    <property type="project" value="UniProtKB-ARBA"/>
</dbReference>
<dbReference type="InterPro" id="IPR018316">
    <property type="entry name" value="Tubulin/FtsZ_2-layer-sand-dom"/>
</dbReference>
<reference evidence="11" key="1">
    <citation type="submission" date="2020-11" db="EMBL/GenBank/DDBJ databases">
        <authorList>
            <person name="Tran Van P."/>
        </authorList>
    </citation>
    <scope>NUCLEOTIDE SEQUENCE</scope>
</reference>
<evidence type="ECO:0000313" key="12">
    <source>
        <dbReference type="Proteomes" id="UP000678499"/>
    </source>
</evidence>
<dbReference type="InterPro" id="IPR017975">
    <property type="entry name" value="Tubulin_CS"/>
</dbReference>
<evidence type="ECO:0000256" key="1">
    <source>
        <dbReference type="ARBA" id="ARBA00004267"/>
    </source>
</evidence>
<keyword evidence="5 8" id="KW-0547">Nucleotide-binding</keyword>
<dbReference type="OrthoDB" id="10249382at2759"/>
<dbReference type="InterPro" id="IPR023123">
    <property type="entry name" value="Tubulin_C"/>
</dbReference>
<dbReference type="GO" id="GO:0005813">
    <property type="term" value="C:centrosome"/>
    <property type="evidence" value="ECO:0007669"/>
    <property type="project" value="UniProtKB-ARBA"/>
</dbReference>
<proteinExistence type="inferred from homology"/>
<dbReference type="SMART" id="SM00865">
    <property type="entry name" value="Tubulin_C"/>
    <property type="match status" value="1"/>
</dbReference>
<feature type="domain" description="Tubulin/FtsZ 2-layer sandwich" evidence="10">
    <location>
        <begin position="251"/>
        <end position="397"/>
    </location>
</feature>
<dbReference type="InterPro" id="IPR002454">
    <property type="entry name" value="Gamma_tubulin"/>
</dbReference>
<dbReference type="InterPro" id="IPR036525">
    <property type="entry name" value="Tubulin/FtsZ_GTPase_sf"/>
</dbReference>
<dbReference type="SMART" id="SM00864">
    <property type="entry name" value="Tubulin"/>
    <property type="match status" value="1"/>
</dbReference>
<dbReference type="PANTHER" id="PTHR11588">
    <property type="entry name" value="TUBULIN"/>
    <property type="match status" value="1"/>
</dbReference>
<dbReference type="EMBL" id="OA882399">
    <property type="protein sequence ID" value="CAD7275133.1"/>
    <property type="molecule type" value="Genomic_DNA"/>
</dbReference>
<evidence type="ECO:0000256" key="2">
    <source>
        <dbReference type="ARBA" id="ARBA00009636"/>
    </source>
</evidence>
<evidence type="ECO:0000256" key="5">
    <source>
        <dbReference type="ARBA" id="ARBA00022741"/>
    </source>
</evidence>
<dbReference type="Gene3D" id="1.10.287.600">
    <property type="entry name" value="Helix hairpin bin"/>
    <property type="match status" value="1"/>
</dbReference>
<dbReference type="InterPro" id="IPR008280">
    <property type="entry name" value="Tub_FtsZ_C"/>
</dbReference>
<evidence type="ECO:0000256" key="6">
    <source>
        <dbReference type="ARBA" id="ARBA00023134"/>
    </source>
</evidence>
<evidence type="ECO:0000256" key="3">
    <source>
        <dbReference type="ARBA" id="ARBA00022490"/>
    </source>
</evidence>
<dbReference type="PRINTS" id="PR01161">
    <property type="entry name" value="TUBULIN"/>
</dbReference>
<accession>A0A7R9BGZ7</accession>
<evidence type="ECO:0000259" key="10">
    <source>
        <dbReference type="SMART" id="SM00865"/>
    </source>
</evidence>
<dbReference type="FunFam" id="3.40.50.1440:FF:000010">
    <property type="entry name" value="Tubulin gamma chain"/>
    <property type="match status" value="1"/>
</dbReference>
<dbReference type="GO" id="GO:0098813">
    <property type="term" value="P:nuclear chromosome segregation"/>
    <property type="evidence" value="ECO:0007669"/>
    <property type="project" value="UniProtKB-ARBA"/>
</dbReference>
<keyword evidence="7" id="KW-0206">Cytoskeleton</keyword>
<dbReference type="Pfam" id="PF03953">
    <property type="entry name" value="Tubulin_C"/>
    <property type="match status" value="1"/>
</dbReference>
<dbReference type="GO" id="GO:0005525">
    <property type="term" value="F:GTP binding"/>
    <property type="evidence" value="ECO:0007669"/>
    <property type="project" value="UniProtKB-UniRule"/>
</dbReference>
<protein>
    <recommendedName>
        <fullName evidence="8">Tubulin gamma chain</fullName>
    </recommendedName>
</protein>
<comment type="function">
    <text evidence="8">Tubulin is the major constituent of microtubules, protein filaments consisting of alpha- and beta-tubulin heterodimers. Gamma-tubulin is a key component of the gamma-tubulin ring complex (gTuRC) which mediates microtubule nucleation. The gTuRC regulates the minus-end nucleation of alpha-beta tubulin heterodimers that grow into microtubule protafilaments, a critical step in centrosome duplication and spindle formation.</text>
</comment>
<dbReference type="PROSITE" id="PS00227">
    <property type="entry name" value="TUBULIN"/>
    <property type="match status" value="1"/>
</dbReference>
<dbReference type="GO" id="GO:0031122">
    <property type="term" value="P:cytoplasmic microtubule organization"/>
    <property type="evidence" value="ECO:0007669"/>
    <property type="project" value="InterPro"/>
</dbReference>
<evidence type="ECO:0000259" key="9">
    <source>
        <dbReference type="SMART" id="SM00864"/>
    </source>
</evidence>
<gene>
    <name evidence="11" type="ORF">NMOB1V02_LOCUS2936</name>
</gene>
<keyword evidence="12" id="KW-1185">Reference proteome</keyword>
<dbReference type="Proteomes" id="UP000678499">
    <property type="component" value="Unassembled WGS sequence"/>
</dbReference>
<dbReference type="SUPFAM" id="SSF55307">
    <property type="entry name" value="Tubulin C-terminal domain-like"/>
    <property type="match status" value="1"/>
</dbReference>
<keyword evidence="3" id="KW-0963">Cytoplasm</keyword>
<evidence type="ECO:0000313" key="11">
    <source>
        <dbReference type="EMBL" id="CAD7275133.1"/>
    </source>
</evidence>
<dbReference type="Gene3D" id="3.30.1330.20">
    <property type="entry name" value="Tubulin/FtsZ, C-terminal domain"/>
    <property type="match status" value="1"/>
</dbReference>
<dbReference type="InterPro" id="IPR003008">
    <property type="entry name" value="Tubulin_FtsZ_GTPase"/>
</dbReference>
<evidence type="ECO:0000256" key="8">
    <source>
        <dbReference type="RuleBase" id="RU000352"/>
    </source>
</evidence>
<keyword evidence="6 8" id="KW-0342">GTP-binding</keyword>
<comment type="subcellular location">
    <subcellularLocation>
        <location evidence="1">Cytoplasm</location>
        <location evidence="1">Cytoskeleton</location>
        <location evidence="1">Microtubule organizing center</location>
    </subcellularLocation>
</comment>
<dbReference type="CDD" id="cd02188">
    <property type="entry name" value="gamma_tubulin"/>
    <property type="match status" value="1"/>
</dbReference>
<dbReference type="EMBL" id="CAJPEX010000362">
    <property type="protein sequence ID" value="CAG0915285.1"/>
    <property type="molecule type" value="Genomic_DNA"/>
</dbReference>
<dbReference type="GO" id="GO:0007020">
    <property type="term" value="P:microtubule nucleation"/>
    <property type="evidence" value="ECO:0007669"/>
    <property type="project" value="InterPro"/>
</dbReference>
<dbReference type="GO" id="GO:0005874">
    <property type="term" value="C:microtubule"/>
    <property type="evidence" value="ECO:0007669"/>
    <property type="project" value="UniProtKB-KW"/>
</dbReference>
<comment type="similarity">
    <text evidence="2 8">Belongs to the tubulin family.</text>
</comment>
<dbReference type="GO" id="GO:0000930">
    <property type="term" value="C:gamma-tubulin complex"/>
    <property type="evidence" value="ECO:0007669"/>
    <property type="project" value="InterPro"/>
</dbReference>
<evidence type="ECO:0000256" key="4">
    <source>
        <dbReference type="ARBA" id="ARBA00022701"/>
    </source>
</evidence>
<dbReference type="InterPro" id="IPR000217">
    <property type="entry name" value="Tubulin"/>
</dbReference>
<dbReference type="PRINTS" id="PR01164">
    <property type="entry name" value="GAMMATUBULIN"/>
</dbReference>
<organism evidence="11">
    <name type="scientific">Notodromas monacha</name>
    <dbReference type="NCBI Taxonomy" id="399045"/>
    <lineage>
        <taxon>Eukaryota</taxon>
        <taxon>Metazoa</taxon>
        <taxon>Ecdysozoa</taxon>
        <taxon>Arthropoda</taxon>
        <taxon>Crustacea</taxon>
        <taxon>Oligostraca</taxon>
        <taxon>Ostracoda</taxon>
        <taxon>Podocopa</taxon>
        <taxon>Podocopida</taxon>
        <taxon>Cypridocopina</taxon>
        <taxon>Cypridoidea</taxon>
        <taxon>Cyprididae</taxon>
        <taxon>Notodromas</taxon>
    </lineage>
</organism>
<dbReference type="AlphaFoldDB" id="A0A7R9BGZ7"/>
<dbReference type="InterPro" id="IPR037103">
    <property type="entry name" value="Tubulin/FtsZ-like_C"/>
</dbReference>